<sequence>MCGTNPLTVVLGGRWAALRRDVRAQQAANGYLEPRDAGTEEYRAWVLEQLRTLAKTGHPRLGFAREYDGGDIGASVVSFEMLGYGDLSLMVKAGVQWGLFGGAVQLLGTQRHHEQYLARIMDLDLPGCFAMTESGHGSDVQHVCTTATYDRRAREFVIDTPDLGARKDYIGNAVRRRHGGRAAGQAARSVRPVGGRGGPRVVPGARPYHRFAYEGGDRGGERPVPPAAAARPGMVDTFAIPEAFLRAEMLED</sequence>
<dbReference type="AlphaFoldDB" id="A0A5C4MC63"/>
<keyword evidence="3" id="KW-1185">Reference proteome</keyword>
<organism evidence="2 3">
    <name type="scientific">Amycolatopsis alkalitolerans</name>
    <dbReference type="NCBI Taxonomy" id="2547244"/>
    <lineage>
        <taxon>Bacteria</taxon>
        <taxon>Bacillati</taxon>
        <taxon>Actinomycetota</taxon>
        <taxon>Actinomycetes</taxon>
        <taxon>Pseudonocardiales</taxon>
        <taxon>Pseudonocardiaceae</taxon>
        <taxon>Amycolatopsis</taxon>
    </lineage>
</organism>
<feature type="domain" description="Acyl-CoA dehydrogenase/oxidase N-terminal" evidence="1">
    <location>
        <begin position="26"/>
        <end position="122"/>
    </location>
</feature>
<dbReference type="InterPro" id="IPR013786">
    <property type="entry name" value="AcylCoA_DH/ox_N"/>
</dbReference>
<accession>A0A5C4MC63</accession>
<dbReference type="Pfam" id="PF02771">
    <property type="entry name" value="Acyl-CoA_dh_N"/>
    <property type="match status" value="1"/>
</dbReference>
<dbReference type="EMBL" id="VDFW01000001">
    <property type="protein sequence ID" value="TNC29611.1"/>
    <property type="molecule type" value="Genomic_DNA"/>
</dbReference>
<name>A0A5C4MC63_9PSEU</name>
<proteinExistence type="predicted"/>
<dbReference type="PANTHER" id="PTHR10909:SF378">
    <property type="entry name" value="ACYL-COENZYME A OXIDASE"/>
    <property type="match status" value="1"/>
</dbReference>
<evidence type="ECO:0000313" key="2">
    <source>
        <dbReference type="EMBL" id="TNC29611.1"/>
    </source>
</evidence>
<dbReference type="InterPro" id="IPR009100">
    <property type="entry name" value="AcylCoA_DH/oxidase_NM_dom_sf"/>
</dbReference>
<dbReference type="OrthoDB" id="1144545at2"/>
<dbReference type="Proteomes" id="UP000305546">
    <property type="component" value="Unassembled WGS sequence"/>
</dbReference>
<dbReference type="SUPFAM" id="SSF56645">
    <property type="entry name" value="Acyl-CoA dehydrogenase NM domain-like"/>
    <property type="match status" value="1"/>
</dbReference>
<dbReference type="GO" id="GO:0003997">
    <property type="term" value="F:acyl-CoA oxidase activity"/>
    <property type="evidence" value="ECO:0007669"/>
    <property type="project" value="InterPro"/>
</dbReference>
<comment type="caution">
    <text evidence="2">The sequence shown here is derived from an EMBL/GenBank/DDBJ whole genome shotgun (WGS) entry which is preliminary data.</text>
</comment>
<evidence type="ECO:0000313" key="3">
    <source>
        <dbReference type="Proteomes" id="UP000305546"/>
    </source>
</evidence>
<dbReference type="InterPro" id="IPR037069">
    <property type="entry name" value="AcylCoA_DH/ox_N_sf"/>
</dbReference>
<dbReference type="GO" id="GO:0005504">
    <property type="term" value="F:fatty acid binding"/>
    <property type="evidence" value="ECO:0007669"/>
    <property type="project" value="TreeGrafter"/>
</dbReference>
<dbReference type="GO" id="GO:0033540">
    <property type="term" value="P:fatty acid beta-oxidation using acyl-CoA oxidase"/>
    <property type="evidence" value="ECO:0007669"/>
    <property type="project" value="TreeGrafter"/>
</dbReference>
<dbReference type="Gene3D" id="1.10.540.10">
    <property type="entry name" value="Acyl-CoA dehydrogenase/oxidase, N-terminal domain"/>
    <property type="match status" value="1"/>
</dbReference>
<dbReference type="GO" id="GO:0071949">
    <property type="term" value="F:FAD binding"/>
    <property type="evidence" value="ECO:0007669"/>
    <property type="project" value="InterPro"/>
</dbReference>
<protein>
    <recommendedName>
        <fullName evidence="1">Acyl-CoA dehydrogenase/oxidase N-terminal domain-containing protein</fullName>
    </recommendedName>
</protein>
<reference evidence="2 3" key="1">
    <citation type="submission" date="2019-06" db="EMBL/GenBank/DDBJ databases">
        <title>Amycolatopsis alkalitolerans sp. nov., isolated from Gastrodia elata Blume.</title>
        <authorList>
            <person name="Narsing Rao M.P."/>
            <person name="Li W.J."/>
        </authorList>
    </citation>
    <scope>NUCLEOTIDE SEQUENCE [LARGE SCALE GENOMIC DNA]</scope>
    <source>
        <strain evidence="2 3">SYSUP0005</strain>
    </source>
</reference>
<dbReference type="PANTHER" id="PTHR10909">
    <property type="entry name" value="ELECTRON TRANSPORT OXIDOREDUCTASE"/>
    <property type="match status" value="1"/>
</dbReference>
<dbReference type="InterPro" id="IPR046373">
    <property type="entry name" value="Acyl-CoA_Oxase/DH_mid-dom_sf"/>
</dbReference>
<dbReference type="Gene3D" id="2.40.110.10">
    <property type="entry name" value="Butyryl-CoA Dehydrogenase, subunit A, domain 2"/>
    <property type="match status" value="1"/>
</dbReference>
<dbReference type="GO" id="GO:0055088">
    <property type="term" value="P:lipid homeostasis"/>
    <property type="evidence" value="ECO:0007669"/>
    <property type="project" value="TreeGrafter"/>
</dbReference>
<gene>
    <name evidence="2" type="ORF">FG385_01205</name>
</gene>
<evidence type="ECO:0000259" key="1">
    <source>
        <dbReference type="Pfam" id="PF02771"/>
    </source>
</evidence>
<dbReference type="InterPro" id="IPR012258">
    <property type="entry name" value="Acyl-CoA_oxidase"/>
</dbReference>